<name>A0A9D4DBX2_DREPO</name>
<gene>
    <name evidence="1" type="ORF">DPMN_048604</name>
    <name evidence="2" type="ORF">DPMN_048734</name>
</gene>
<dbReference type="EMBL" id="JAIWYP010000011">
    <property type="protein sequence ID" value="KAH3741874.1"/>
    <property type="molecule type" value="Genomic_DNA"/>
</dbReference>
<proteinExistence type="predicted"/>
<comment type="caution">
    <text evidence="1">The sequence shown here is derived from an EMBL/GenBank/DDBJ whole genome shotgun (WGS) entry which is preliminary data.</text>
</comment>
<reference evidence="1" key="1">
    <citation type="journal article" date="2019" name="bioRxiv">
        <title>The Genome of the Zebra Mussel, Dreissena polymorpha: A Resource for Invasive Species Research.</title>
        <authorList>
            <person name="McCartney M.A."/>
            <person name="Auch B."/>
            <person name="Kono T."/>
            <person name="Mallez S."/>
            <person name="Zhang Y."/>
            <person name="Obille A."/>
            <person name="Becker A."/>
            <person name="Abrahante J.E."/>
            <person name="Garbe J."/>
            <person name="Badalamenti J.P."/>
            <person name="Herman A."/>
            <person name="Mangelson H."/>
            <person name="Liachko I."/>
            <person name="Sullivan S."/>
            <person name="Sone E.D."/>
            <person name="Koren S."/>
            <person name="Silverstein K.A.T."/>
            <person name="Beckman K.B."/>
            <person name="Gohl D.M."/>
        </authorList>
    </citation>
    <scope>NUCLEOTIDE SEQUENCE</scope>
    <source>
        <strain evidence="1">Duluth1</strain>
        <tissue evidence="1">Whole animal</tissue>
    </source>
</reference>
<accession>A0A9D4DBX2</accession>
<keyword evidence="3" id="KW-1185">Reference proteome</keyword>
<evidence type="ECO:0000313" key="2">
    <source>
        <dbReference type="EMBL" id="KAH3742004.1"/>
    </source>
</evidence>
<protein>
    <submittedName>
        <fullName evidence="1">Uncharacterized protein</fullName>
    </submittedName>
</protein>
<evidence type="ECO:0000313" key="3">
    <source>
        <dbReference type="Proteomes" id="UP000828390"/>
    </source>
</evidence>
<dbReference type="EMBL" id="JAIWYP010000011">
    <property type="protein sequence ID" value="KAH3742004.1"/>
    <property type="molecule type" value="Genomic_DNA"/>
</dbReference>
<sequence>MLFIKIFDFSMPTSILYASAYLLSLLVRYWSSLHVLPMNLMPTEILKLEMGLPPMKFVLEAHLHYLLKEKVEQDWEEHISLTDAH</sequence>
<dbReference type="AlphaFoldDB" id="A0A9D4DBX2"/>
<reference evidence="1" key="2">
    <citation type="submission" date="2020-11" db="EMBL/GenBank/DDBJ databases">
        <authorList>
            <person name="McCartney M.A."/>
            <person name="Auch B."/>
            <person name="Kono T."/>
            <person name="Mallez S."/>
            <person name="Becker A."/>
            <person name="Gohl D.M."/>
            <person name="Silverstein K.A.T."/>
            <person name="Koren S."/>
            <person name="Bechman K.B."/>
            <person name="Herman A."/>
            <person name="Abrahante J.E."/>
            <person name="Garbe J."/>
        </authorList>
    </citation>
    <scope>NUCLEOTIDE SEQUENCE</scope>
    <source>
        <strain evidence="1">Duluth1</strain>
        <tissue evidence="1">Whole animal</tissue>
    </source>
</reference>
<organism evidence="1 3">
    <name type="scientific">Dreissena polymorpha</name>
    <name type="common">Zebra mussel</name>
    <name type="synonym">Mytilus polymorpha</name>
    <dbReference type="NCBI Taxonomy" id="45954"/>
    <lineage>
        <taxon>Eukaryota</taxon>
        <taxon>Metazoa</taxon>
        <taxon>Spiralia</taxon>
        <taxon>Lophotrochozoa</taxon>
        <taxon>Mollusca</taxon>
        <taxon>Bivalvia</taxon>
        <taxon>Autobranchia</taxon>
        <taxon>Heteroconchia</taxon>
        <taxon>Euheterodonta</taxon>
        <taxon>Imparidentia</taxon>
        <taxon>Neoheterodontei</taxon>
        <taxon>Myida</taxon>
        <taxon>Dreissenoidea</taxon>
        <taxon>Dreissenidae</taxon>
        <taxon>Dreissena</taxon>
    </lineage>
</organism>
<evidence type="ECO:0000313" key="1">
    <source>
        <dbReference type="EMBL" id="KAH3741874.1"/>
    </source>
</evidence>
<dbReference type="Proteomes" id="UP000828390">
    <property type="component" value="Unassembled WGS sequence"/>
</dbReference>